<proteinExistence type="predicted"/>
<reference evidence="1 2" key="2">
    <citation type="journal article" date="2007" name="BMC Biol.">
        <title>A 100%-complete sequence reveals unusually simple genomic features in the hot-spring red alga Cyanidioschyzon merolae.</title>
        <authorList>
            <person name="Nozaki H."/>
            <person name="Takano H."/>
            <person name="Misumi O."/>
            <person name="Terasawa K."/>
            <person name="Matsuzaki M."/>
            <person name="Maruyama S."/>
            <person name="Nishida K."/>
            <person name="Yagisawa F."/>
            <person name="Yoshida Y."/>
            <person name="Fujiwara T."/>
            <person name="Takio S."/>
            <person name="Tamura K."/>
            <person name="Chung S.J."/>
            <person name="Nakamura S."/>
            <person name="Kuroiwa H."/>
            <person name="Tanaka K."/>
            <person name="Sato N."/>
            <person name="Kuroiwa T."/>
        </authorList>
    </citation>
    <scope>NUCLEOTIDE SEQUENCE [LARGE SCALE GENOMIC DNA]</scope>
    <source>
        <strain evidence="1 2">10D</strain>
    </source>
</reference>
<name>M1V6Q9_CYAM1</name>
<dbReference type="HOGENOM" id="CLU_1680428_0_0_1"/>
<protein>
    <submittedName>
        <fullName evidence="1">Uncharacterized protein</fullName>
    </submittedName>
</protein>
<reference evidence="1 2" key="1">
    <citation type="journal article" date="2004" name="Nature">
        <title>Genome sequence of the ultrasmall unicellular red alga Cyanidioschyzon merolae 10D.</title>
        <authorList>
            <person name="Matsuzaki M."/>
            <person name="Misumi O."/>
            <person name="Shin-i T."/>
            <person name="Maruyama S."/>
            <person name="Takahara M."/>
            <person name="Miyagishima S."/>
            <person name="Mori T."/>
            <person name="Nishida K."/>
            <person name="Yagisawa F."/>
            <person name="Nishida K."/>
            <person name="Yoshida Y."/>
            <person name="Nishimura Y."/>
            <person name="Nakao S."/>
            <person name="Kobayashi T."/>
            <person name="Momoyama Y."/>
            <person name="Higashiyama T."/>
            <person name="Minoda A."/>
            <person name="Sano M."/>
            <person name="Nomoto H."/>
            <person name="Oishi K."/>
            <person name="Hayashi H."/>
            <person name="Ohta F."/>
            <person name="Nishizaka S."/>
            <person name="Haga S."/>
            <person name="Miura S."/>
            <person name="Morishita T."/>
            <person name="Kabeya Y."/>
            <person name="Terasawa K."/>
            <person name="Suzuki Y."/>
            <person name="Ishii Y."/>
            <person name="Asakawa S."/>
            <person name="Takano H."/>
            <person name="Ohta N."/>
            <person name="Kuroiwa H."/>
            <person name="Tanaka K."/>
            <person name="Shimizu N."/>
            <person name="Sugano S."/>
            <person name="Sato N."/>
            <person name="Nozaki H."/>
            <person name="Ogasawara N."/>
            <person name="Kohara Y."/>
            <person name="Kuroiwa T."/>
        </authorList>
    </citation>
    <scope>NUCLEOTIDE SEQUENCE [LARGE SCALE GENOMIC DNA]</scope>
    <source>
        <strain evidence="1 2">10D</strain>
    </source>
</reference>
<sequence>MTRALGQLDDTAAAPDTLRRRHARYIPQIDWSESPLEASTDSSASESDRAVRSAASVVSVGSSYGTGNGAGRTALTDSMVSELVEQWSLRRPLQASVQNSSPARRHWSEARQVEVSYFIAPELFSNRDLNLRPGTRQVGCCLSCLQRHAESQQINIP</sequence>
<dbReference type="EMBL" id="AP006500">
    <property type="protein sequence ID" value="BAM82400.1"/>
    <property type="molecule type" value="Genomic_DNA"/>
</dbReference>
<dbReference type="RefSeq" id="XP_005538436.1">
    <property type="nucleotide sequence ID" value="XM_005538379.1"/>
</dbReference>
<dbReference type="Gramene" id="CMR145CT">
    <property type="protein sequence ID" value="CMR145CT"/>
    <property type="gene ID" value="CMR145C"/>
</dbReference>
<gene>
    <name evidence="1" type="ORF">CYME_CMR145C</name>
</gene>
<keyword evidence="2" id="KW-1185">Reference proteome</keyword>
<dbReference type="GeneID" id="16996828"/>
<evidence type="ECO:0000313" key="2">
    <source>
        <dbReference type="Proteomes" id="UP000007014"/>
    </source>
</evidence>
<dbReference type="KEGG" id="cme:CYME_CMR145C"/>
<dbReference type="AlphaFoldDB" id="M1V6Q9"/>
<organism evidence="1 2">
    <name type="scientific">Cyanidioschyzon merolae (strain NIES-3377 / 10D)</name>
    <name type="common">Unicellular red alga</name>
    <dbReference type="NCBI Taxonomy" id="280699"/>
    <lineage>
        <taxon>Eukaryota</taxon>
        <taxon>Rhodophyta</taxon>
        <taxon>Bangiophyceae</taxon>
        <taxon>Cyanidiales</taxon>
        <taxon>Cyanidiaceae</taxon>
        <taxon>Cyanidioschyzon</taxon>
    </lineage>
</organism>
<evidence type="ECO:0000313" key="1">
    <source>
        <dbReference type="EMBL" id="BAM82400.1"/>
    </source>
</evidence>
<dbReference type="Proteomes" id="UP000007014">
    <property type="component" value="Chromosome 18"/>
</dbReference>
<accession>M1V6Q9</accession>